<gene>
    <name evidence="2" type="ORF">AFUS01_LOCUS38934</name>
</gene>
<evidence type="ECO:0000313" key="2">
    <source>
        <dbReference type="EMBL" id="CAG7829048.1"/>
    </source>
</evidence>
<name>A0A8J2PGN4_9HEXA</name>
<dbReference type="EMBL" id="CAJVCH010549940">
    <property type="protein sequence ID" value="CAG7829048.1"/>
    <property type="molecule type" value="Genomic_DNA"/>
</dbReference>
<organism evidence="2 3">
    <name type="scientific">Allacma fusca</name>
    <dbReference type="NCBI Taxonomy" id="39272"/>
    <lineage>
        <taxon>Eukaryota</taxon>
        <taxon>Metazoa</taxon>
        <taxon>Ecdysozoa</taxon>
        <taxon>Arthropoda</taxon>
        <taxon>Hexapoda</taxon>
        <taxon>Collembola</taxon>
        <taxon>Symphypleona</taxon>
        <taxon>Sminthuridae</taxon>
        <taxon>Allacma</taxon>
    </lineage>
</organism>
<comment type="caution">
    <text evidence="2">The sequence shown here is derived from an EMBL/GenBank/DDBJ whole genome shotgun (WGS) entry which is preliminary data.</text>
</comment>
<protein>
    <submittedName>
        <fullName evidence="2">Uncharacterized protein</fullName>
    </submittedName>
</protein>
<evidence type="ECO:0000256" key="1">
    <source>
        <dbReference type="SAM" id="MobiDB-lite"/>
    </source>
</evidence>
<reference evidence="2" key="1">
    <citation type="submission" date="2021-06" db="EMBL/GenBank/DDBJ databases">
        <authorList>
            <person name="Hodson N. C."/>
            <person name="Mongue J. A."/>
            <person name="Jaron S. K."/>
        </authorList>
    </citation>
    <scope>NUCLEOTIDE SEQUENCE</scope>
</reference>
<dbReference type="AlphaFoldDB" id="A0A8J2PGN4"/>
<feature type="compositionally biased region" description="Polar residues" evidence="1">
    <location>
        <begin position="140"/>
        <end position="153"/>
    </location>
</feature>
<keyword evidence="3" id="KW-1185">Reference proteome</keyword>
<feature type="non-terminal residue" evidence="2">
    <location>
        <position position="1"/>
    </location>
</feature>
<proteinExistence type="predicted"/>
<feature type="non-terminal residue" evidence="2">
    <location>
        <position position="168"/>
    </location>
</feature>
<sequence>PQDYNFDNPLSDEDLEYIFKKFKKVFKTNLDVIIDDNDYPEFVSYLKRFIYLHSPAGKADAAESEQQPQLRNIATGDLTVAEEFQSLLEEPSEFHSFTADDISQPSEGAKDLLRETELHRQLLDSGRGSSVRDTYLFVDQDSNPITSGSSSDAETLADTEESETGSPQ</sequence>
<accession>A0A8J2PGN4</accession>
<feature type="region of interest" description="Disordered" evidence="1">
    <location>
        <begin position="134"/>
        <end position="168"/>
    </location>
</feature>
<evidence type="ECO:0000313" key="3">
    <source>
        <dbReference type="Proteomes" id="UP000708208"/>
    </source>
</evidence>
<feature type="compositionally biased region" description="Acidic residues" evidence="1">
    <location>
        <begin position="155"/>
        <end position="168"/>
    </location>
</feature>
<dbReference type="Proteomes" id="UP000708208">
    <property type="component" value="Unassembled WGS sequence"/>
</dbReference>